<gene>
    <name evidence="1" type="ORF">RHMOL_Rhmol11G0004600</name>
</gene>
<dbReference type="EMBL" id="CM046398">
    <property type="protein sequence ID" value="KAI8529829.1"/>
    <property type="molecule type" value="Genomic_DNA"/>
</dbReference>
<protein>
    <submittedName>
        <fullName evidence="1">Uncharacterized protein</fullName>
    </submittedName>
</protein>
<proteinExistence type="predicted"/>
<keyword evidence="2" id="KW-1185">Reference proteome</keyword>
<dbReference type="Proteomes" id="UP001062846">
    <property type="component" value="Chromosome 11"/>
</dbReference>
<evidence type="ECO:0000313" key="1">
    <source>
        <dbReference type="EMBL" id="KAI8529829.1"/>
    </source>
</evidence>
<comment type="caution">
    <text evidence="1">The sequence shown here is derived from an EMBL/GenBank/DDBJ whole genome shotgun (WGS) entry which is preliminary data.</text>
</comment>
<reference evidence="1" key="1">
    <citation type="submission" date="2022-02" db="EMBL/GenBank/DDBJ databases">
        <title>Plant Genome Project.</title>
        <authorList>
            <person name="Zhang R.-G."/>
        </authorList>
    </citation>
    <scope>NUCLEOTIDE SEQUENCE</scope>
    <source>
        <strain evidence="1">AT1</strain>
    </source>
</reference>
<sequence>MERSKQKKRFDDNIDIPPFVSVRNIIAHAQEIVDAFKSPLTNGTARTCLNSWSNPIVGNIKLNRDGCWYDYSIIGGLGGLFRNHLGDWIMGYYGKRSFNSSLEAELWSIHKGLEIILERKLENVKIESASRRHEPHHGRKPRQSPPECVDH</sequence>
<name>A0ACC0LMH3_RHOML</name>
<accession>A0ACC0LMH3</accession>
<organism evidence="1 2">
    <name type="scientific">Rhododendron molle</name>
    <name type="common">Chinese azalea</name>
    <name type="synonym">Azalea mollis</name>
    <dbReference type="NCBI Taxonomy" id="49168"/>
    <lineage>
        <taxon>Eukaryota</taxon>
        <taxon>Viridiplantae</taxon>
        <taxon>Streptophyta</taxon>
        <taxon>Embryophyta</taxon>
        <taxon>Tracheophyta</taxon>
        <taxon>Spermatophyta</taxon>
        <taxon>Magnoliopsida</taxon>
        <taxon>eudicotyledons</taxon>
        <taxon>Gunneridae</taxon>
        <taxon>Pentapetalae</taxon>
        <taxon>asterids</taxon>
        <taxon>Ericales</taxon>
        <taxon>Ericaceae</taxon>
        <taxon>Ericoideae</taxon>
        <taxon>Rhodoreae</taxon>
        <taxon>Rhododendron</taxon>
    </lineage>
</organism>
<evidence type="ECO:0000313" key="2">
    <source>
        <dbReference type="Proteomes" id="UP001062846"/>
    </source>
</evidence>